<dbReference type="Proteomes" id="UP001153069">
    <property type="component" value="Unassembled WGS sequence"/>
</dbReference>
<organism evidence="3 4">
    <name type="scientific">Seminavis robusta</name>
    <dbReference type="NCBI Taxonomy" id="568900"/>
    <lineage>
        <taxon>Eukaryota</taxon>
        <taxon>Sar</taxon>
        <taxon>Stramenopiles</taxon>
        <taxon>Ochrophyta</taxon>
        <taxon>Bacillariophyta</taxon>
        <taxon>Bacillariophyceae</taxon>
        <taxon>Bacillariophycidae</taxon>
        <taxon>Naviculales</taxon>
        <taxon>Naviculaceae</taxon>
        <taxon>Seminavis</taxon>
    </lineage>
</organism>
<evidence type="ECO:0000256" key="1">
    <source>
        <dbReference type="SAM" id="MobiDB-lite"/>
    </source>
</evidence>
<keyword evidence="2" id="KW-0472">Membrane</keyword>
<feature type="region of interest" description="Disordered" evidence="1">
    <location>
        <begin position="150"/>
        <end position="209"/>
    </location>
</feature>
<feature type="transmembrane region" description="Helical" evidence="2">
    <location>
        <begin position="20"/>
        <end position="41"/>
    </location>
</feature>
<protein>
    <submittedName>
        <fullName evidence="3">Uncharacterized protein</fullName>
    </submittedName>
</protein>
<keyword evidence="2" id="KW-0812">Transmembrane</keyword>
<dbReference type="EMBL" id="CAICTM010000932">
    <property type="protein sequence ID" value="CAB9518438.1"/>
    <property type="molecule type" value="Genomic_DNA"/>
</dbReference>
<gene>
    <name evidence="3" type="ORF">SEMRO_934_G221910.1</name>
</gene>
<dbReference type="AlphaFoldDB" id="A0A9N8HKD2"/>
<evidence type="ECO:0000256" key="2">
    <source>
        <dbReference type="SAM" id="Phobius"/>
    </source>
</evidence>
<evidence type="ECO:0000313" key="3">
    <source>
        <dbReference type="EMBL" id="CAB9518438.1"/>
    </source>
</evidence>
<keyword evidence="4" id="KW-1185">Reference proteome</keyword>
<feature type="transmembrane region" description="Helical" evidence="2">
    <location>
        <begin position="47"/>
        <end position="69"/>
    </location>
</feature>
<accession>A0A9N8HKD2</accession>
<dbReference type="OrthoDB" id="55900at2759"/>
<evidence type="ECO:0000313" key="4">
    <source>
        <dbReference type="Proteomes" id="UP001153069"/>
    </source>
</evidence>
<keyword evidence="2" id="KW-1133">Transmembrane helix</keyword>
<sequence length="209" mass="23186">MNQAYAARKISTEFAESDWIARAMSFIMVVSFVACPVLVIVEQDIAAGYFVSVALVFVVCMSVMGFIFVPKIMAGNQAGASKEAIQKTLKSMHGNSADGRSTFQMTTVSQMSTDSEYEGALILDHPKKYDEMREELKQLRLIRKQWEKENGNRSDQFRNEGTSTNPEIAPLTEQAVGEQASTSRREEQMAGDDDSCPSSAFQPEPANFE</sequence>
<proteinExistence type="predicted"/>
<reference evidence="3" key="1">
    <citation type="submission" date="2020-06" db="EMBL/GenBank/DDBJ databases">
        <authorList>
            <consortium name="Plant Systems Biology data submission"/>
        </authorList>
    </citation>
    <scope>NUCLEOTIDE SEQUENCE</scope>
    <source>
        <strain evidence="3">D6</strain>
    </source>
</reference>
<name>A0A9N8HKD2_9STRA</name>
<comment type="caution">
    <text evidence="3">The sequence shown here is derived from an EMBL/GenBank/DDBJ whole genome shotgun (WGS) entry which is preliminary data.</text>
</comment>